<proteinExistence type="predicted"/>
<dbReference type="Proteomes" id="UP001189429">
    <property type="component" value="Unassembled WGS sequence"/>
</dbReference>
<keyword evidence="3" id="KW-1185">Reference proteome</keyword>
<evidence type="ECO:0000313" key="3">
    <source>
        <dbReference type="Proteomes" id="UP001189429"/>
    </source>
</evidence>
<feature type="compositionally biased region" description="Polar residues" evidence="1">
    <location>
        <begin position="125"/>
        <end position="141"/>
    </location>
</feature>
<reference evidence="2" key="1">
    <citation type="submission" date="2023-10" db="EMBL/GenBank/DDBJ databases">
        <authorList>
            <person name="Chen Y."/>
            <person name="Shah S."/>
            <person name="Dougan E. K."/>
            <person name="Thang M."/>
            <person name="Chan C."/>
        </authorList>
    </citation>
    <scope>NUCLEOTIDE SEQUENCE [LARGE SCALE GENOMIC DNA]</scope>
</reference>
<gene>
    <name evidence="2" type="ORF">PCOR1329_LOCUS68330</name>
</gene>
<accession>A0ABN9WQ38</accession>
<sequence length="209" mass="22840">MITYVGVKLAVLEVWFRVLNDMGEERSEDRVANRGRSPHPVPPVRGEVFAALASPARPPPSGLIRRYGRRRHRAVRVFVHPDGRLIDDSRIGTPRQEAYRILGIRNGPGRRQGAPVKRASAVPATGTSLSLSRSDSPQKIASQGKPIDCGKFEDIAAATDVDDMFSFVFNIFGAGPNGGEELPEVRSSVVPQLLRDWLPTGKAPEPDVD</sequence>
<dbReference type="EMBL" id="CAUYUJ010018908">
    <property type="protein sequence ID" value="CAK0887209.1"/>
    <property type="molecule type" value="Genomic_DNA"/>
</dbReference>
<name>A0ABN9WQ38_9DINO</name>
<comment type="caution">
    <text evidence="2">The sequence shown here is derived from an EMBL/GenBank/DDBJ whole genome shotgun (WGS) entry which is preliminary data.</text>
</comment>
<protein>
    <submittedName>
        <fullName evidence="2">Uncharacterized protein</fullName>
    </submittedName>
</protein>
<organism evidence="2 3">
    <name type="scientific">Prorocentrum cordatum</name>
    <dbReference type="NCBI Taxonomy" id="2364126"/>
    <lineage>
        <taxon>Eukaryota</taxon>
        <taxon>Sar</taxon>
        <taxon>Alveolata</taxon>
        <taxon>Dinophyceae</taxon>
        <taxon>Prorocentrales</taxon>
        <taxon>Prorocentraceae</taxon>
        <taxon>Prorocentrum</taxon>
    </lineage>
</organism>
<evidence type="ECO:0000256" key="1">
    <source>
        <dbReference type="SAM" id="MobiDB-lite"/>
    </source>
</evidence>
<feature type="region of interest" description="Disordered" evidence="1">
    <location>
        <begin position="105"/>
        <end position="145"/>
    </location>
</feature>
<evidence type="ECO:0000313" key="2">
    <source>
        <dbReference type="EMBL" id="CAK0887209.1"/>
    </source>
</evidence>